<keyword evidence="6" id="KW-0812">Transmembrane</keyword>
<evidence type="ECO:0000256" key="2">
    <source>
        <dbReference type="ARBA" id="ARBA00023242"/>
    </source>
</evidence>
<dbReference type="PANTHER" id="PTHR22940:SF4">
    <property type="entry name" value="PROTEIN TIMELESS HOMOLOG"/>
    <property type="match status" value="1"/>
</dbReference>
<feature type="region of interest" description="Disordered" evidence="5">
    <location>
        <begin position="825"/>
        <end position="885"/>
    </location>
</feature>
<dbReference type="Proteomes" id="UP000275846">
    <property type="component" value="Unassembled WGS sequence"/>
</dbReference>
<dbReference type="GO" id="GO:0043111">
    <property type="term" value="P:replication fork arrest"/>
    <property type="evidence" value="ECO:0007669"/>
    <property type="project" value="TreeGrafter"/>
</dbReference>
<comment type="subcellular location">
    <subcellularLocation>
        <location evidence="1">Nucleus</location>
    </subcellularLocation>
</comment>
<keyword evidence="6" id="KW-0472">Membrane</keyword>
<feature type="compositionally biased region" description="Basic and acidic residues" evidence="5">
    <location>
        <begin position="835"/>
        <end position="855"/>
    </location>
</feature>
<dbReference type="GO" id="GO:0006281">
    <property type="term" value="P:DNA repair"/>
    <property type="evidence" value="ECO:0007669"/>
    <property type="project" value="TreeGrafter"/>
</dbReference>
<dbReference type="GO" id="GO:0000076">
    <property type="term" value="P:DNA replication checkpoint signaling"/>
    <property type="evidence" value="ECO:0007669"/>
    <property type="project" value="TreeGrafter"/>
</dbReference>
<keyword evidence="2" id="KW-0539">Nucleus</keyword>
<evidence type="ECO:0000256" key="5">
    <source>
        <dbReference type="SAM" id="MobiDB-lite"/>
    </source>
</evidence>
<dbReference type="Pfam" id="PF04821">
    <property type="entry name" value="TIMELESS"/>
    <property type="match status" value="1"/>
</dbReference>
<dbReference type="PANTHER" id="PTHR22940">
    <property type="entry name" value="TIMEOUT/TIMELESS-2"/>
    <property type="match status" value="1"/>
</dbReference>
<evidence type="ECO:0000313" key="8">
    <source>
        <dbReference type="EMBL" id="VDL95134.1"/>
    </source>
</evidence>
<evidence type="ECO:0000256" key="1">
    <source>
        <dbReference type="ARBA" id="ARBA00004123"/>
    </source>
</evidence>
<dbReference type="WBParaSite" id="SSLN_0000908601-mRNA-1">
    <property type="protein sequence ID" value="SSLN_0000908601-mRNA-1"/>
    <property type="gene ID" value="SSLN_0000908601"/>
</dbReference>
<feature type="compositionally biased region" description="Basic and acidic residues" evidence="5">
    <location>
        <begin position="868"/>
        <end position="877"/>
    </location>
</feature>
<keyword evidence="4" id="KW-0175">Coiled coil</keyword>
<evidence type="ECO:0000256" key="4">
    <source>
        <dbReference type="SAM" id="Coils"/>
    </source>
</evidence>
<evidence type="ECO:0000256" key="6">
    <source>
        <dbReference type="SAM" id="Phobius"/>
    </source>
</evidence>
<feature type="transmembrane region" description="Helical" evidence="6">
    <location>
        <begin position="1261"/>
        <end position="1284"/>
    </location>
</feature>
<evidence type="ECO:0000313" key="9">
    <source>
        <dbReference type="Proteomes" id="UP000275846"/>
    </source>
</evidence>
<reference evidence="8 9" key="2">
    <citation type="submission" date="2018-11" db="EMBL/GenBank/DDBJ databases">
        <authorList>
            <consortium name="Pathogen Informatics"/>
        </authorList>
    </citation>
    <scope>NUCLEOTIDE SEQUENCE [LARGE SCALE GENOMIC DNA]</scope>
    <source>
        <strain evidence="8 9">NST_G2</strain>
    </source>
</reference>
<dbReference type="InterPro" id="IPR006906">
    <property type="entry name" value="Timeless_N"/>
</dbReference>
<name>A0A183SX01_SCHSO</name>
<proteinExistence type="predicted"/>
<organism evidence="10">
    <name type="scientific">Schistocephalus solidus</name>
    <name type="common">Tapeworm</name>
    <dbReference type="NCBI Taxonomy" id="70667"/>
    <lineage>
        <taxon>Eukaryota</taxon>
        <taxon>Metazoa</taxon>
        <taxon>Spiralia</taxon>
        <taxon>Lophotrochozoa</taxon>
        <taxon>Platyhelminthes</taxon>
        <taxon>Cestoda</taxon>
        <taxon>Eucestoda</taxon>
        <taxon>Diphyllobothriidea</taxon>
        <taxon>Diphyllobothriidae</taxon>
        <taxon>Schistocephalus</taxon>
    </lineage>
</organism>
<dbReference type="InterPro" id="IPR044998">
    <property type="entry name" value="Timeless"/>
</dbReference>
<feature type="coiled-coil region" evidence="4">
    <location>
        <begin position="1031"/>
        <end position="1065"/>
    </location>
</feature>
<gene>
    <name evidence="8" type="ORF">SSLN_LOCUS8749</name>
</gene>
<reference evidence="10" key="1">
    <citation type="submission" date="2016-06" db="UniProtKB">
        <authorList>
            <consortium name="WormBaseParasite"/>
        </authorList>
    </citation>
    <scope>IDENTIFICATION</scope>
</reference>
<feature type="domain" description="Timeless N-terminal" evidence="7">
    <location>
        <begin position="230"/>
        <end position="492"/>
    </location>
</feature>
<sequence length="1287" mass="147018">MPTSLAAASDAIAIQLATSSTEYISETESSYDELDEEWCVVQIVNSLVPGAGSAESQNIALGSIEWEEPVVRPFLKSVQVRLYIGFISFAVDNLPKLYIVSKYGGVTVQPRYAVINVYKEEDRAKDGAIRNPNLNRHLHRFFIAKMDNLKLPNQRVFDPLQKVAPYPNTVEFVQKTLVNHANKVPYEQQPRLASSAPLEGEAPYMVSISDLRYADLQACCVCIGFKDEDVYKVDADAEASLRSILRYLRAESSSCDIRRELGRLKIITSDLLPLMKTPDITNALFDLTIRLLVNLTQPAIVCFRHELPKDRDLYTCYMQVDNLLKDCKKAFADEQAFRVLASRVENLFNKTWVERSNDDRLLIERILILIRNVLHITPDTSSEHRTDEDVSVHDQLLWAMHLSGWDELLLFMANAEDERDNFAFHTLEIISLMLREQTPELLASAGKPADVAAAMNPESKVLERLRLREKEWKRAALVELNMRHNRFGGTFELLNTKSLSDRPLIYHHDVTAPLMCAKMRHDPIDGTESSGDVGSLTADVGLVDLNLGKTVRRKARNRKPLLERDLHRRSIFAVQLYLQNFCWQFLCNCYNPLMNAARSAILRQTTQANDETYYLWAMHFFMAFCRLYNFRAELVSETLSVPVFHWVYQLSMSYREAVLADRKGGGTNVTALHSSRRLALAVSAYRQFLLSLQEMTRPGSTVVTPAALICQENPEERSQRLKAHKQAAESLMGTCSIASASRFIRVVRSGPGLARSAVDMRKMQYCSFFSANIFYIADYLDLYPLLLREYNESVQTKQYLIDLAEGANLFLNLISAQEKTNKTLVVSQRQRRRRRTEEQRKKREQQKQRRRELQAARRRAQRRAGQTPEERAAERRLVWTGDPAAGTNNTTSLSYRLLRLLADQNGSLQTAENAEELPQLFDPTAETEADDRDAVAAQLRNAIRLVHTALQEGRLMQALRIARLMWEIWPESAPTTATMNEQDEHDDDGQDMTRALEAGLAPSAVSEFIALKRIFMLDLVGASDFVRMLFLTGAKTASNSAQEELEALKRIGEDITDDAEEEEEDLIARELEDSDDEFSVINKEVSLDLDNLLLKFAHAHTIRNLTLLLENYALNPPTTNDCLVRLFHRVAVRRRLPGACFQVRLFRVFQSIVNDPGISKQDEFQELLKFIKYILRKFFEAFERNRNVSVEALFLKSAKESFEAFNGYGTFDAGSRASVWTPELDQELGQLFDAYRFEPVPKGTHYSPACFYPSILRPKEWLFYFNLPLFFALFFNIVSVTLFVRSL</sequence>
<protein>
    <submittedName>
        <fullName evidence="10">TIMELESS domain-containing protein</fullName>
    </submittedName>
</protein>
<dbReference type="EMBL" id="UYSU01034830">
    <property type="protein sequence ID" value="VDL95134.1"/>
    <property type="molecule type" value="Genomic_DNA"/>
</dbReference>
<keyword evidence="9" id="KW-1185">Reference proteome</keyword>
<evidence type="ECO:0000256" key="3">
    <source>
        <dbReference type="ARBA" id="ARBA00023306"/>
    </source>
</evidence>
<keyword evidence="6" id="KW-1133">Transmembrane helix</keyword>
<dbReference type="OrthoDB" id="310853at2759"/>
<keyword evidence="3" id="KW-0131">Cell cycle</keyword>
<dbReference type="GO" id="GO:0031298">
    <property type="term" value="C:replication fork protection complex"/>
    <property type="evidence" value="ECO:0007669"/>
    <property type="project" value="TreeGrafter"/>
</dbReference>
<accession>A0A183SX01</accession>
<dbReference type="STRING" id="70667.A0A183SX01"/>
<evidence type="ECO:0000313" key="10">
    <source>
        <dbReference type="WBParaSite" id="SSLN_0000908601-mRNA-1"/>
    </source>
</evidence>
<evidence type="ECO:0000259" key="7">
    <source>
        <dbReference type="Pfam" id="PF04821"/>
    </source>
</evidence>
<dbReference type="GO" id="GO:0003677">
    <property type="term" value="F:DNA binding"/>
    <property type="evidence" value="ECO:0007669"/>
    <property type="project" value="TreeGrafter"/>
</dbReference>